<organism evidence="1 2">
    <name type="scientific">Alkalihalobacillus trypoxylicola</name>
    <dbReference type="NCBI Taxonomy" id="519424"/>
    <lineage>
        <taxon>Bacteria</taxon>
        <taxon>Bacillati</taxon>
        <taxon>Bacillota</taxon>
        <taxon>Bacilli</taxon>
        <taxon>Bacillales</taxon>
        <taxon>Bacillaceae</taxon>
        <taxon>Alkalihalobacillus</taxon>
    </lineage>
</organism>
<keyword evidence="2" id="KW-1185">Reference proteome</keyword>
<comment type="caution">
    <text evidence="1">The sequence shown here is derived from an EMBL/GenBank/DDBJ whole genome shotgun (WGS) entry which is preliminary data.</text>
</comment>
<protein>
    <submittedName>
        <fullName evidence="1">Uncharacterized protein</fullName>
    </submittedName>
</protein>
<accession>A0A162DE62</accession>
<evidence type="ECO:0000313" key="2">
    <source>
        <dbReference type="Proteomes" id="UP000075806"/>
    </source>
</evidence>
<dbReference type="EMBL" id="LTAO01000023">
    <property type="protein sequence ID" value="KYG29345.1"/>
    <property type="molecule type" value="Genomic_DNA"/>
</dbReference>
<name>A0A162DE62_9BACI</name>
<dbReference type="Proteomes" id="UP000075806">
    <property type="component" value="Unassembled WGS sequence"/>
</dbReference>
<dbReference type="AlphaFoldDB" id="A0A162DE62"/>
<dbReference type="RefSeq" id="WP_061949153.1">
    <property type="nucleotide sequence ID" value="NZ_LTAO01000023.1"/>
</dbReference>
<evidence type="ECO:0000313" key="1">
    <source>
        <dbReference type="EMBL" id="KYG29345.1"/>
    </source>
</evidence>
<proteinExistence type="predicted"/>
<gene>
    <name evidence="1" type="ORF">AZF04_07415</name>
</gene>
<sequence>MFNYLVYKHDFIQHLDKIIIKRFMKHKRLNQILSEKLFQANITPRLAQEVLFSIPLHLLNGNYKTEQIITDIMNHMRKNTPLYYARISNSRNSNLLNIQIKEERN</sequence>
<reference evidence="1" key="1">
    <citation type="submission" date="2016-02" db="EMBL/GenBank/DDBJ databases">
        <title>Genome sequence of Bacillus trypoxylicola KCTC 13244(T).</title>
        <authorList>
            <person name="Jeong H."/>
            <person name="Park S.-H."/>
            <person name="Choi S.-K."/>
        </authorList>
    </citation>
    <scope>NUCLEOTIDE SEQUENCE [LARGE SCALE GENOMIC DNA]</scope>
    <source>
        <strain evidence="1">KCTC 13244</strain>
    </source>
</reference>